<keyword evidence="1" id="KW-0472">Membrane</keyword>
<organism evidence="2 3">
    <name type="scientific">Nocardioides astragali</name>
    <dbReference type="NCBI Taxonomy" id="1776736"/>
    <lineage>
        <taxon>Bacteria</taxon>
        <taxon>Bacillati</taxon>
        <taxon>Actinomycetota</taxon>
        <taxon>Actinomycetes</taxon>
        <taxon>Propionibacteriales</taxon>
        <taxon>Nocardioidaceae</taxon>
        <taxon>Nocardioides</taxon>
    </lineage>
</organism>
<keyword evidence="1" id="KW-0812">Transmembrane</keyword>
<dbReference type="Proteomes" id="UP001596524">
    <property type="component" value="Unassembled WGS sequence"/>
</dbReference>
<evidence type="ECO:0000256" key="1">
    <source>
        <dbReference type="SAM" id="Phobius"/>
    </source>
</evidence>
<dbReference type="RefSeq" id="WP_255892619.1">
    <property type="nucleotide sequence ID" value="NZ_JAFMZM010000007.1"/>
</dbReference>
<comment type="caution">
    <text evidence="2">The sequence shown here is derived from an EMBL/GenBank/DDBJ whole genome shotgun (WGS) entry which is preliminary data.</text>
</comment>
<sequence length="378" mass="40143">MTDELRATLHRIADEATPLPVADDLWQRGRAARRRGQAFAVAAALALVVSVGGIATLTTTDREADTASTEKIEGGAIPSRIEDPGELELESDLAVGRASVAFFSAAGQPVVIGATDGRYHALDLPDLSPDRGPLVLSPDGRHLAWRSNGRIHSADLDDGTATYFPSSEEHAEVTDLRWVPNSSQLLWNGRNEEGEKTGGVLPVGDQAGRPLFPSALRGVPSPNGEVVALASGKTDAAPFLRRRGRRADRELPADLYPGGASIQPLGWAAEDLVVAQAFAGPGADVQGQHLVLFTSPDRPEQEWTYRVITRDVPQNAVPLSIAVDLIPDLDGTSSQQLTHDFGSESGAEEGQGELPYVLGGLVTLLAGLAYIRMLHKQA</sequence>
<proteinExistence type="predicted"/>
<accession>A0ABW2MZ41</accession>
<dbReference type="EMBL" id="JBHTCH010000002">
    <property type="protein sequence ID" value="MFC7359142.1"/>
    <property type="molecule type" value="Genomic_DNA"/>
</dbReference>
<dbReference type="SUPFAM" id="SSF82171">
    <property type="entry name" value="DPP6 N-terminal domain-like"/>
    <property type="match status" value="1"/>
</dbReference>
<name>A0ABW2MZ41_9ACTN</name>
<dbReference type="InterPro" id="IPR011042">
    <property type="entry name" value="6-blade_b-propeller_TolB-like"/>
</dbReference>
<dbReference type="Gene3D" id="2.120.10.30">
    <property type="entry name" value="TolB, C-terminal domain"/>
    <property type="match status" value="1"/>
</dbReference>
<evidence type="ECO:0000313" key="3">
    <source>
        <dbReference type="Proteomes" id="UP001596524"/>
    </source>
</evidence>
<keyword evidence="3" id="KW-1185">Reference proteome</keyword>
<keyword evidence="1" id="KW-1133">Transmembrane helix</keyword>
<feature type="transmembrane region" description="Helical" evidence="1">
    <location>
        <begin position="38"/>
        <end position="57"/>
    </location>
</feature>
<evidence type="ECO:0000313" key="2">
    <source>
        <dbReference type="EMBL" id="MFC7359142.1"/>
    </source>
</evidence>
<reference evidence="3" key="1">
    <citation type="journal article" date="2019" name="Int. J. Syst. Evol. Microbiol.">
        <title>The Global Catalogue of Microorganisms (GCM) 10K type strain sequencing project: providing services to taxonomists for standard genome sequencing and annotation.</title>
        <authorList>
            <consortium name="The Broad Institute Genomics Platform"/>
            <consortium name="The Broad Institute Genome Sequencing Center for Infectious Disease"/>
            <person name="Wu L."/>
            <person name="Ma J."/>
        </authorList>
    </citation>
    <scope>NUCLEOTIDE SEQUENCE [LARGE SCALE GENOMIC DNA]</scope>
    <source>
        <strain evidence="3">FCH27</strain>
    </source>
</reference>
<protein>
    <submittedName>
        <fullName evidence="2">TolB family protein</fullName>
    </submittedName>
</protein>
<gene>
    <name evidence="2" type="ORF">ACFQO6_02590</name>
</gene>